<dbReference type="PANTHER" id="PTHR10697">
    <property type="entry name" value="MAMMALIAN EPENDYMIN-RELATED PROTEIN 1"/>
    <property type="match status" value="1"/>
</dbReference>
<sequence length="179" mass="20158">MFYYTIFVIIAILIVDSNGKLARSLPNEPKPCCLPKQHSSQMSMSTSMILPDGKSYSSYSTYNFSFDSDRDLIAFKGEATSIPNGQKSHWWIIQKTAVYQYSSTYGYDDKQIIGDTWLITQDEAIMYFTVSNDSLCIPLNGFNYSQNPPTLNSTTVANFVPKILDSSAFDIPEECKNTT</sequence>
<dbReference type="Proteomes" id="UP000663882">
    <property type="component" value="Unassembled WGS sequence"/>
</dbReference>
<dbReference type="EMBL" id="CAJOAX010004758">
    <property type="protein sequence ID" value="CAF3919883.1"/>
    <property type="molecule type" value="Genomic_DNA"/>
</dbReference>
<evidence type="ECO:0000313" key="2">
    <source>
        <dbReference type="EMBL" id="CAF0926326.1"/>
    </source>
</evidence>
<comment type="caution">
    <text evidence="2">The sequence shown here is derived from an EMBL/GenBank/DDBJ whole genome shotgun (WGS) entry which is preliminary data.</text>
</comment>
<dbReference type="GO" id="GO:0005509">
    <property type="term" value="F:calcium ion binding"/>
    <property type="evidence" value="ECO:0007669"/>
    <property type="project" value="InterPro"/>
</dbReference>
<dbReference type="EMBL" id="CAJNOO010000382">
    <property type="protein sequence ID" value="CAF0926326.1"/>
    <property type="molecule type" value="Genomic_DNA"/>
</dbReference>
<dbReference type="AlphaFoldDB" id="A0A814BCK5"/>
<keyword evidence="1" id="KW-0732">Signal</keyword>
<feature type="chain" id="PRO_5036223917" evidence="1">
    <location>
        <begin position="23"/>
        <end position="179"/>
    </location>
</feature>
<dbReference type="GO" id="GO:0007160">
    <property type="term" value="P:cell-matrix adhesion"/>
    <property type="evidence" value="ECO:0007669"/>
    <property type="project" value="InterPro"/>
</dbReference>
<organism evidence="2 4">
    <name type="scientific">Rotaria sordida</name>
    <dbReference type="NCBI Taxonomy" id="392033"/>
    <lineage>
        <taxon>Eukaryota</taxon>
        <taxon>Metazoa</taxon>
        <taxon>Spiralia</taxon>
        <taxon>Gnathifera</taxon>
        <taxon>Rotifera</taxon>
        <taxon>Eurotatoria</taxon>
        <taxon>Bdelloidea</taxon>
        <taxon>Philodinida</taxon>
        <taxon>Philodinidae</taxon>
        <taxon>Rotaria</taxon>
    </lineage>
</organism>
<evidence type="ECO:0000313" key="3">
    <source>
        <dbReference type="EMBL" id="CAF3919883.1"/>
    </source>
</evidence>
<reference evidence="2" key="1">
    <citation type="submission" date="2021-02" db="EMBL/GenBank/DDBJ databases">
        <authorList>
            <person name="Nowell W R."/>
        </authorList>
    </citation>
    <scope>NUCLEOTIDE SEQUENCE</scope>
</reference>
<protein>
    <submittedName>
        <fullName evidence="2">Uncharacterized protein</fullName>
    </submittedName>
</protein>
<feature type="signal peptide" evidence="1">
    <location>
        <begin position="1"/>
        <end position="22"/>
    </location>
</feature>
<evidence type="ECO:0000313" key="4">
    <source>
        <dbReference type="Proteomes" id="UP000663882"/>
    </source>
</evidence>
<dbReference type="GO" id="GO:0005764">
    <property type="term" value="C:lysosome"/>
    <property type="evidence" value="ECO:0007669"/>
    <property type="project" value="TreeGrafter"/>
</dbReference>
<name>A0A814BCK5_9BILA</name>
<dbReference type="PANTHER" id="PTHR10697:SF13">
    <property type="entry name" value="RICIN B LECTIN DOMAIN-CONTAINING PROTEIN"/>
    <property type="match status" value="1"/>
</dbReference>
<accession>A0A814BCK5</accession>
<dbReference type="GO" id="GO:0005576">
    <property type="term" value="C:extracellular region"/>
    <property type="evidence" value="ECO:0007669"/>
    <property type="project" value="InterPro"/>
</dbReference>
<dbReference type="InterPro" id="IPR001299">
    <property type="entry name" value="Ependymin"/>
</dbReference>
<gene>
    <name evidence="3" type="ORF">OTI717_LOCUS24763</name>
    <name evidence="2" type="ORF">RFH988_LOCUS10284</name>
</gene>
<proteinExistence type="predicted"/>
<evidence type="ECO:0000256" key="1">
    <source>
        <dbReference type="SAM" id="SignalP"/>
    </source>
</evidence>
<dbReference type="Proteomes" id="UP000663823">
    <property type="component" value="Unassembled WGS sequence"/>
</dbReference>